<evidence type="ECO:0000256" key="2">
    <source>
        <dbReference type="ARBA" id="ARBA00011083"/>
    </source>
</evidence>
<accession>A0ABN9MNP5</accession>
<dbReference type="EMBL" id="CAUEEQ010079224">
    <property type="protein sequence ID" value="CAJ0968397.1"/>
    <property type="molecule type" value="Genomic_DNA"/>
</dbReference>
<dbReference type="PANTHER" id="PTHR11315">
    <property type="entry name" value="PROTEASE FAMILY C26 GAMMA-GLUTAMYL HYDROLASE"/>
    <property type="match status" value="1"/>
</dbReference>
<keyword evidence="5" id="KW-0732">Signal</keyword>
<feature type="region of interest" description="Disordered" evidence="8">
    <location>
        <begin position="55"/>
        <end position="94"/>
    </location>
</feature>
<evidence type="ECO:0000256" key="4">
    <source>
        <dbReference type="ARBA" id="ARBA00022525"/>
    </source>
</evidence>
<dbReference type="InterPro" id="IPR011697">
    <property type="entry name" value="Peptidase_C26"/>
</dbReference>
<comment type="caution">
    <text evidence="9">The sequence shown here is derived from an EMBL/GenBank/DDBJ whole genome shotgun (WGS) entry which is preliminary data.</text>
</comment>
<reference evidence="9" key="1">
    <citation type="submission" date="2023-07" db="EMBL/GenBank/DDBJ databases">
        <authorList>
            <person name="Stuckert A."/>
        </authorList>
    </citation>
    <scope>NUCLEOTIDE SEQUENCE</scope>
</reference>
<evidence type="ECO:0000256" key="5">
    <source>
        <dbReference type="ARBA" id="ARBA00022729"/>
    </source>
</evidence>
<proteinExistence type="inferred from homology"/>
<comment type="catalytic activity">
    <reaction evidence="7">
        <text>(6S)-5,6,7,8-tetrahydrofolyl-(gamma-L-Glu)(n) + (n-1) H2O = (6S)-5,6,7,8-tetrahydrofolate + (n-1) L-glutamate</text>
        <dbReference type="Rhea" id="RHEA:56784"/>
        <dbReference type="Rhea" id="RHEA-COMP:14738"/>
        <dbReference type="ChEBI" id="CHEBI:15377"/>
        <dbReference type="ChEBI" id="CHEBI:29985"/>
        <dbReference type="ChEBI" id="CHEBI:57453"/>
        <dbReference type="ChEBI" id="CHEBI:141005"/>
        <dbReference type="EC" id="3.4.19.9"/>
    </reaction>
</comment>
<dbReference type="PROSITE" id="PS51275">
    <property type="entry name" value="PEPTIDASE_C26_GGH"/>
    <property type="match status" value="1"/>
</dbReference>
<keyword evidence="10" id="KW-1185">Reference proteome</keyword>
<evidence type="ECO:0000313" key="10">
    <source>
        <dbReference type="Proteomes" id="UP001176940"/>
    </source>
</evidence>
<dbReference type="InterPro" id="IPR015527">
    <property type="entry name" value="Pept_C26_g-glut_hydrolase"/>
</dbReference>
<gene>
    <name evidence="9" type="ORF">RIMI_LOCUS23056294</name>
</gene>
<evidence type="ECO:0000256" key="8">
    <source>
        <dbReference type="SAM" id="MobiDB-lite"/>
    </source>
</evidence>
<protein>
    <recommendedName>
        <fullName evidence="3 7">folate gamma-glutamyl hydrolase</fullName>
        <ecNumber evidence="3 7">3.4.19.9</ecNumber>
    </recommendedName>
</protein>
<evidence type="ECO:0000256" key="3">
    <source>
        <dbReference type="ARBA" id="ARBA00012886"/>
    </source>
</evidence>
<keyword evidence="4" id="KW-0964">Secreted</keyword>
<name>A0ABN9MNP5_9NEOB</name>
<comment type="similarity">
    <text evidence="2">Belongs to the peptidase C26 family.</text>
</comment>
<dbReference type="InterPro" id="IPR029062">
    <property type="entry name" value="Class_I_gatase-like"/>
</dbReference>
<comment type="subcellular location">
    <subcellularLocation>
        <location evidence="1">Secreted</location>
        <location evidence="1">Extracellular space</location>
    </subcellularLocation>
</comment>
<organism evidence="9 10">
    <name type="scientific">Ranitomeya imitator</name>
    <name type="common">mimic poison frog</name>
    <dbReference type="NCBI Taxonomy" id="111125"/>
    <lineage>
        <taxon>Eukaryota</taxon>
        <taxon>Metazoa</taxon>
        <taxon>Chordata</taxon>
        <taxon>Craniata</taxon>
        <taxon>Vertebrata</taxon>
        <taxon>Euteleostomi</taxon>
        <taxon>Amphibia</taxon>
        <taxon>Batrachia</taxon>
        <taxon>Anura</taxon>
        <taxon>Neobatrachia</taxon>
        <taxon>Hyloidea</taxon>
        <taxon>Dendrobatidae</taxon>
        <taxon>Dendrobatinae</taxon>
        <taxon>Ranitomeya</taxon>
    </lineage>
</organism>
<dbReference type="PANTHER" id="PTHR11315:SF20">
    <property type="entry name" value="GAMMA-GLUTAMYL HYDROLASE"/>
    <property type="match status" value="1"/>
</dbReference>
<dbReference type="Gene3D" id="3.40.50.880">
    <property type="match status" value="2"/>
</dbReference>
<dbReference type="SUPFAM" id="SSF52317">
    <property type="entry name" value="Class I glutamine amidotransferase-like"/>
    <property type="match status" value="2"/>
</dbReference>
<dbReference type="Pfam" id="PF07722">
    <property type="entry name" value="Peptidase_C26"/>
    <property type="match status" value="2"/>
</dbReference>
<keyword evidence="6 7" id="KW-0378">Hydrolase</keyword>
<evidence type="ECO:0000256" key="7">
    <source>
        <dbReference type="PROSITE-ProRule" id="PRU00607"/>
    </source>
</evidence>
<dbReference type="EC" id="3.4.19.9" evidence="3 7"/>
<feature type="active site" description="Nucleophile" evidence="7">
    <location>
        <position position="237"/>
    </location>
</feature>
<feature type="active site" evidence="7">
    <location>
        <position position="475"/>
    </location>
</feature>
<evidence type="ECO:0000256" key="6">
    <source>
        <dbReference type="ARBA" id="ARBA00022801"/>
    </source>
</evidence>
<sequence>MTGFWTSVMSAVFPLITEPTETDLRPLHIKRRCSDTDNDPDRCSVAVWSLESCHTDRSPATNDAGNQGKHRRPESRAVTSPLCFPADRRSQPEQEECRAQRWRTDSVSAHEGYVHDVVLRGCEDLISYTCMTMFPQGAFGVLTQETHFENLQHLGSSYLAASYVKTLESAGARVIPIRINLAEEEYVKIFTAINGVLLPGGGVDLKDSGYARAAKIFYDLALAANDKGDYFPIWGTCLGFEQLTVLTSGELLLTLTQTEDISLPLNFTETSSLAISSSVTGSSDQAPAVLSLGRGIKSRTSLVTRVNIGAVLCTPPALAVSVGQPESRAVTSPLCFPAARCSQPDQRSRAPRTDSDVLSSKLFRNIPRTLYKALSTMFITANFHSWSLSIQSVRGKKLPYFRVLIRYSDHTIQVSESVETIGLHLDDCSPMSENFTANEKLHKFYNILSTNSDGVLEFISTFEAYHYPIYGVQWHPEKNPFEWKKTSDISHVAEAVHVAFYMADFFVNEGKNVIEKWGPQDPTASMGTTRKSQHQFSEDAEAQFPLIYNYCPKYTGNISVVFEQMYFF</sequence>
<evidence type="ECO:0000256" key="1">
    <source>
        <dbReference type="ARBA" id="ARBA00004239"/>
    </source>
</evidence>
<dbReference type="Proteomes" id="UP001176940">
    <property type="component" value="Unassembled WGS sequence"/>
</dbReference>
<evidence type="ECO:0000313" key="9">
    <source>
        <dbReference type="EMBL" id="CAJ0968397.1"/>
    </source>
</evidence>